<keyword evidence="12" id="KW-0472">Membrane</keyword>
<comment type="catalytic activity">
    <reaction evidence="1">
        <text>ATP + protein L-histidine = ADP + protein N-phospho-L-histidine.</text>
        <dbReference type="EC" id="2.7.13.3"/>
    </reaction>
</comment>
<evidence type="ECO:0000256" key="8">
    <source>
        <dbReference type="ARBA" id="ARBA00023163"/>
    </source>
</evidence>
<feature type="domain" description="HTH araC/xylS-type" evidence="13">
    <location>
        <begin position="868"/>
        <end position="968"/>
    </location>
</feature>
<dbReference type="InterPro" id="IPR004358">
    <property type="entry name" value="Sig_transdc_His_kin-like_C"/>
</dbReference>
<organism evidence="16 17">
    <name type="scientific">Alloprevotella rava F0323</name>
    <dbReference type="NCBI Taxonomy" id="679199"/>
    <lineage>
        <taxon>Bacteria</taxon>
        <taxon>Pseudomonadati</taxon>
        <taxon>Bacteroidota</taxon>
        <taxon>Bacteroidia</taxon>
        <taxon>Bacteroidales</taxon>
        <taxon>Prevotellaceae</taxon>
        <taxon>Alloprevotella</taxon>
    </lineage>
</organism>
<keyword evidence="7" id="KW-0238">DNA-binding</keyword>
<dbReference type="SMART" id="SM00342">
    <property type="entry name" value="HTH_ARAC"/>
    <property type="match status" value="1"/>
</dbReference>
<evidence type="ECO:0000313" key="17">
    <source>
        <dbReference type="Proteomes" id="UP000015993"/>
    </source>
</evidence>
<dbReference type="PROSITE" id="PS01124">
    <property type="entry name" value="HTH_ARAC_FAMILY_2"/>
    <property type="match status" value="1"/>
</dbReference>
<evidence type="ECO:0000256" key="10">
    <source>
        <dbReference type="PROSITE-ProRule" id="PRU00339"/>
    </source>
</evidence>
<dbReference type="InterPro" id="IPR036890">
    <property type="entry name" value="HATPase_C_sf"/>
</dbReference>
<dbReference type="InterPro" id="IPR018062">
    <property type="entry name" value="HTH_AraC-typ_CS"/>
</dbReference>
<dbReference type="Proteomes" id="UP000015993">
    <property type="component" value="Unassembled WGS sequence"/>
</dbReference>
<dbReference type="CDD" id="cd00082">
    <property type="entry name" value="HisKA"/>
    <property type="match status" value="1"/>
</dbReference>
<feature type="coiled-coil region" evidence="11">
    <location>
        <begin position="399"/>
        <end position="426"/>
    </location>
</feature>
<dbReference type="eggNOG" id="COG2207">
    <property type="taxonomic scope" value="Bacteria"/>
</dbReference>
<keyword evidence="17" id="KW-1185">Reference proteome</keyword>
<dbReference type="Pfam" id="PF02518">
    <property type="entry name" value="HATPase_c"/>
    <property type="match status" value="1"/>
</dbReference>
<dbReference type="Pfam" id="PF13424">
    <property type="entry name" value="TPR_12"/>
    <property type="match status" value="1"/>
</dbReference>
<dbReference type="Gene3D" id="1.10.10.60">
    <property type="entry name" value="Homeodomain-like"/>
    <property type="match status" value="1"/>
</dbReference>
<evidence type="ECO:0000313" key="16">
    <source>
        <dbReference type="EMBL" id="EHG23595.1"/>
    </source>
</evidence>
<evidence type="ECO:0000259" key="13">
    <source>
        <dbReference type="PROSITE" id="PS01124"/>
    </source>
</evidence>
<evidence type="ECO:0000256" key="1">
    <source>
        <dbReference type="ARBA" id="ARBA00000085"/>
    </source>
</evidence>
<dbReference type="CDD" id="cd17574">
    <property type="entry name" value="REC_OmpR"/>
    <property type="match status" value="1"/>
</dbReference>
<dbReference type="eggNOG" id="COG2205">
    <property type="taxonomic scope" value="Bacteria"/>
</dbReference>
<keyword evidence="3 9" id="KW-0597">Phosphoprotein</keyword>
<dbReference type="SMART" id="SM00448">
    <property type="entry name" value="REC"/>
    <property type="match status" value="1"/>
</dbReference>
<evidence type="ECO:0000256" key="3">
    <source>
        <dbReference type="ARBA" id="ARBA00022553"/>
    </source>
</evidence>
<dbReference type="SUPFAM" id="SSF46689">
    <property type="entry name" value="Homeodomain-like"/>
    <property type="match status" value="1"/>
</dbReference>
<dbReference type="SUPFAM" id="SSF47384">
    <property type="entry name" value="Homodimeric domain of signal transducing histidine kinase"/>
    <property type="match status" value="1"/>
</dbReference>
<feature type="repeat" description="TPR" evidence="10">
    <location>
        <begin position="195"/>
        <end position="228"/>
    </location>
</feature>
<dbReference type="Pfam" id="PF12833">
    <property type="entry name" value="HTH_18"/>
    <property type="match status" value="1"/>
</dbReference>
<dbReference type="PROSITE" id="PS00041">
    <property type="entry name" value="HTH_ARAC_FAMILY_1"/>
    <property type="match status" value="1"/>
</dbReference>
<dbReference type="Pfam" id="PF00072">
    <property type="entry name" value="Response_reg"/>
    <property type="match status" value="1"/>
</dbReference>
<keyword evidence="12" id="KW-1133">Transmembrane helix</keyword>
<dbReference type="SMART" id="SM00388">
    <property type="entry name" value="HisKA"/>
    <property type="match status" value="1"/>
</dbReference>
<dbReference type="PRINTS" id="PR00344">
    <property type="entry name" value="BCTRLSENSOR"/>
</dbReference>
<evidence type="ECO:0000256" key="11">
    <source>
        <dbReference type="SAM" id="Coils"/>
    </source>
</evidence>
<dbReference type="PROSITE" id="PS50110">
    <property type="entry name" value="RESPONSE_REGULATORY"/>
    <property type="match status" value="1"/>
</dbReference>
<dbReference type="GO" id="GO:0003700">
    <property type="term" value="F:DNA-binding transcription factor activity"/>
    <property type="evidence" value="ECO:0007669"/>
    <property type="project" value="InterPro"/>
</dbReference>
<keyword evidence="12" id="KW-0812">Transmembrane</keyword>
<keyword evidence="6" id="KW-0805">Transcription regulation</keyword>
<reference evidence="16 17" key="1">
    <citation type="submission" date="2011-08" db="EMBL/GenBank/DDBJ databases">
        <title>The Genome Sequence of Prevotella sp. oral taxon 302 str. F0323.</title>
        <authorList>
            <consortium name="The Broad Institute Genome Sequencing Platform"/>
            <person name="Earl A."/>
            <person name="Ward D."/>
            <person name="Feldgarden M."/>
            <person name="Gevers D."/>
            <person name="Izard J."/>
            <person name="Blanton J.M."/>
            <person name="Baranova O.V."/>
            <person name="Tanner A.C."/>
            <person name="Dewhirst F.E."/>
            <person name="Young S.K."/>
            <person name="Zeng Q."/>
            <person name="Gargeya S."/>
            <person name="Fitzgerald M."/>
            <person name="Haas B."/>
            <person name="Abouelleil A."/>
            <person name="Alvarado L."/>
            <person name="Arachchi H.M."/>
            <person name="Berlin A."/>
            <person name="Brown A."/>
            <person name="Chapman S.B."/>
            <person name="Chen Z."/>
            <person name="Dunbar C."/>
            <person name="Freedman E."/>
            <person name="Gearin G."/>
            <person name="Gellesch M."/>
            <person name="Goldberg J."/>
            <person name="Griggs A."/>
            <person name="Gujja S."/>
            <person name="Heiman D."/>
            <person name="Howarth C."/>
            <person name="Larson L."/>
            <person name="Lui A."/>
            <person name="MacDonald P.J.P."/>
            <person name="Montmayeur A."/>
            <person name="Murphy C."/>
            <person name="Neiman D."/>
            <person name="Pearson M."/>
            <person name="Priest M."/>
            <person name="Roberts A."/>
            <person name="Saif S."/>
            <person name="Shea T."/>
            <person name="Shenoy N."/>
            <person name="Sisk P."/>
            <person name="Stolte C."/>
            <person name="Sykes S."/>
            <person name="Wortman J."/>
            <person name="Nusbaum C."/>
            <person name="Birren B."/>
        </authorList>
    </citation>
    <scope>NUCLEOTIDE SEQUENCE [LARGE SCALE GENOMIC DNA]</scope>
    <source>
        <strain evidence="16 17">F0323</strain>
    </source>
</reference>
<dbReference type="EMBL" id="ACZK01000012">
    <property type="protein sequence ID" value="EHG23595.1"/>
    <property type="molecule type" value="Genomic_DNA"/>
</dbReference>
<dbReference type="EC" id="2.7.13.3" evidence="2"/>
<dbReference type="GO" id="GO:0000155">
    <property type="term" value="F:phosphorelay sensor kinase activity"/>
    <property type="evidence" value="ECO:0007669"/>
    <property type="project" value="InterPro"/>
</dbReference>
<dbReference type="Pfam" id="PF00512">
    <property type="entry name" value="HisKA"/>
    <property type="match status" value="1"/>
</dbReference>
<dbReference type="PANTHER" id="PTHR43547:SF2">
    <property type="entry name" value="HYBRID SIGNAL TRANSDUCTION HISTIDINE KINASE C"/>
    <property type="match status" value="1"/>
</dbReference>
<feature type="repeat" description="TPR" evidence="10">
    <location>
        <begin position="235"/>
        <end position="268"/>
    </location>
</feature>
<dbReference type="SUPFAM" id="SSF52172">
    <property type="entry name" value="CheY-like"/>
    <property type="match status" value="1"/>
</dbReference>
<dbReference type="GO" id="GO:0043565">
    <property type="term" value="F:sequence-specific DNA binding"/>
    <property type="evidence" value="ECO:0007669"/>
    <property type="project" value="InterPro"/>
</dbReference>
<keyword evidence="11" id="KW-0175">Coiled coil</keyword>
<dbReference type="InterPro" id="IPR018060">
    <property type="entry name" value="HTH_AraC"/>
</dbReference>
<dbReference type="HOGENOM" id="CLU_013213_0_0_10"/>
<feature type="repeat" description="TPR" evidence="10">
    <location>
        <begin position="275"/>
        <end position="308"/>
    </location>
</feature>
<dbReference type="SMART" id="SM00387">
    <property type="entry name" value="HATPase_c"/>
    <property type="match status" value="1"/>
</dbReference>
<evidence type="ECO:0000256" key="6">
    <source>
        <dbReference type="ARBA" id="ARBA00023015"/>
    </source>
</evidence>
<dbReference type="InterPro" id="IPR003594">
    <property type="entry name" value="HATPase_dom"/>
</dbReference>
<dbReference type="Gene3D" id="1.25.40.10">
    <property type="entry name" value="Tetratricopeptide repeat domain"/>
    <property type="match status" value="2"/>
</dbReference>
<keyword evidence="5" id="KW-0418">Kinase</keyword>
<dbReference type="PATRIC" id="fig|679199.3.peg.656"/>
<dbReference type="InterPro" id="IPR005467">
    <property type="entry name" value="His_kinase_dom"/>
</dbReference>
<dbReference type="PROSITE" id="PS50005">
    <property type="entry name" value="TPR"/>
    <property type="match status" value="3"/>
</dbReference>
<accession>G5GAR4</accession>
<feature type="domain" description="Response regulatory" evidence="15">
    <location>
        <begin position="722"/>
        <end position="837"/>
    </location>
</feature>
<feature type="modified residue" description="4-aspartylphosphate" evidence="9">
    <location>
        <position position="770"/>
    </location>
</feature>
<dbReference type="SUPFAM" id="SSF55874">
    <property type="entry name" value="ATPase domain of HSP90 chaperone/DNA topoisomerase II/histidine kinase"/>
    <property type="match status" value="1"/>
</dbReference>
<dbReference type="SUPFAM" id="SSF48452">
    <property type="entry name" value="TPR-like"/>
    <property type="match status" value="2"/>
</dbReference>
<comment type="caution">
    <text evidence="16">The sequence shown here is derived from an EMBL/GenBank/DDBJ whole genome shotgun (WGS) entry which is preliminary data.</text>
</comment>
<dbReference type="AlphaFoldDB" id="G5GAR4"/>
<dbReference type="PANTHER" id="PTHR43547">
    <property type="entry name" value="TWO-COMPONENT HISTIDINE KINASE"/>
    <property type="match status" value="1"/>
</dbReference>
<name>G5GAR4_9BACT</name>
<gene>
    <name evidence="16" type="ORF">HMPREF9332_00611</name>
</gene>
<dbReference type="InterPro" id="IPR019734">
    <property type="entry name" value="TPR_rpt"/>
</dbReference>
<evidence type="ECO:0000256" key="2">
    <source>
        <dbReference type="ARBA" id="ARBA00012438"/>
    </source>
</evidence>
<dbReference type="Gene3D" id="1.10.287.130">
    <property type="match status" value="1"/>
</dbReference>
<evidence type="ECO:0000256" key="4">
    <source>
        <dbReference type="ARBA" id="ARBA00022679"/>
    </source>
</evidence>
<dbReference type="InterPro" id="IPR001789">
    <property type="entry name" value="Sig_transdc_resp-reg_receiver"/>
</dbReference>
<dbReference type="InterPro" id="IPR011006">
    <property type="entry name" value="CheY-like_superfamily"/>
</dbReference>
<keyword evidence="4" id="KW-0808">Transferase</keyword>
<dbReference type="eggNOG" id="COG0457">
    <property type="taxonomic scope" value="Bacteria"/>
</dbReference>
<feature type="transmembrane region" description="Helical" evidence="12">
    <location>
        <begin position="43"/>
        <end position="63"/>
    </location>
</feature>
<dbReference type="InterPro" id="IPR036097">
    <property type="entry name" value="HisK_dim/P_sf"/>
</dbReference>
<dbReference type="InterPro" id="IPR009057">
    <property type="entry name" value="Homeodomain-like_sf"/>
</dbReference>
<evidence type="ECO:0000256" key="5">
    <source>
        <dbReference type="ARBA" id="ARBA00022777"/>
    </source>
</evidence>
<dbReference type="PROSITE" id="PS50109">
    <property type="entry name" value="HIS_KIN"/>
    <property type="match status" value="1"/>
</dbReference>
<dbReference type="SMART" id="SM00028">
    <property type="entry name" value="TPR"/>
    <property type="match status" value="6"/>
</dbReference>
<evidence type="ECO:0000259" key="15">
    <source>
        <dbReference type="PROSITE" id="PS50110"/>
    </source>
</evidence>
<dbReference type="STRING" id="679199.HMPREF9332_00611"/>
<dbReference type="InterPro" id="IPR003661">
    <property type="entry name" value="HisK_dim/P_dom"/>
</dbReference>
<proteinExistence type="predicted"/>
<feature type="domain" description="Histidine kinase" evidence="14">
    <location>
        <begin position="475"/>
        <end position="687"/>
    </location>
</feature>
<dbReference type="Gene3D" id="3.30.565.10">
    <property type="entry name" value="Histidine kinase-like ATPase, C-terminal domain"/>
    <property type="match status" value="1"/>
</dbReference>
<keyword evidence="8" id="KW-0804">Transcription</keyword>
<dbReference type="eggNOG" id="COG0745">
    <property type="taxonomic scope" value="Bacteria"/>
</dbReference>
<feature type="transmembrane region" description="Helical" evidence="12">
    <location>
        <begin position="428"/>
        <end position="450"/>
    </location>
</feature>
<evidence type="ECO:0000256" key="9">
    <source>
        <dbReference type="PROSITE-ProRule" id="PRU00169"/>
    </source>
</evidence>
<dbReference type="InterPro" id="IPR011990">
    <property type="entry name" value="TPR-like_helical_dom_sf"/>
</dbReference>
<dbReference type="FunFam" id="3.30.565.10:FF:000006">
    <property type="entry name" value="Sensor histidine kinase WalK"/>
    <property type="match status" value="1"/>
</dbReference>
<sequence length="971" mass="109556">MVDPTINTLMNKYKMLYLCSTTNAVLKPPYSLSMSLLVKLGGVNLRLILSALTAFISVCFLLVSCGRKPVSFTPDERKVADSIVRSAHGIDSLASLQKRLEGEDNRLGSVIALREWGKALRNESRFEEALNVHSKGQQQAEAIGDTLEWVQALNNIGTDYRRMGVLDVAQEYHYRAWTLSEECADTSFTAKKNRAISLNGLGNIYMTLGNYERADSALRLALKVEQQLHSTLGQAINYANLGSIFEHRGQIDSAWVYYRKSMALNTEAGSTLGISLCHTYFGSLYKESRQYDKATEEYETAYRLMKASKDEWHALNSLIALADIYHTTGNDAKEMEYLGKAKAIAERIKSPEHLTEIHTLYYKHYKRTGDYRTALSSYEQATVLQDSVLNMEKVNRIQNTSLNIERNRQAREMNEARHKLEQERATRYVGFAILGAVLLALSGVLAIVLYTNRLRRRSHLVLKRLSALRENFFTNITHEFRTPLTVILGLSHDLQDAETEAVRESARTIERQGKGLLTLINQLLDISKIKSSVGNPDWCNGNITAHLTMIIETYRDYARSRNIDLHFLAKEAVEMDFVPDYVSKVMNNLLSNAFKFTPEYGKVSVSVWRESNCLFLDVADTGEGMDKETLSHVFEPFYQAETDARNIGTGVGLALVKQIIDAVEGSITVESTVGKGTTFHIHVPIHNDSKRDMGITTIDNSPLLPENETTPADSEGEDSQCHLLVIEDNRDIAAYIGSLFADRYAVSYAANGREGMEKALNLVPDLIITDLMMPGMDGLEVCRQVRGNEIINHIPIIVVTAKITEEERIKGLEAGADAYLAKPFNADELRTRVEKLLDRHRHLRDKFSNSADTDKEQKLTDVERHFLAKVVDFIYQLLDKRHLDVNTLADKLCMSPRQLHRKLVAITGDSPATYMLKIKMQRARNLLETKPGLTIENIADRCGFEHTPNFYSAFRKMYGVTPMDYRRGIGI</sequence>
<evidence type="ECO:0000256" key="12">
    <source>
        <dbReference type="SAM" id="Phobius"/>
    </source>
</evidence>
<evidence type="ECO:0000259" key="14">
    <source>
        <dbReference type="PROSITE" id="PS50109"/>
    </source>
</evidence>
<protein>
    <recommendedName>
        <fullName evidence="2">histidine kinase</fullName>
        <ecNumber evidence="2">2.7.13.3</ecNumber>
    </recommendedName>
</protein>
<evidence type="ECO:0000256" key="7">
    <source>
        <dbReference type="ARBA" id="ARBA00023125"/>
    </source>
</evidence>
<dbReference type="Gene3D" id="3.40.50.2300">
    <property type="match status" value="1"/>
</dbReference>
<keyword evidence="10" id="KW-0802">TPR repeat</keyword>